<evidence type="ECO:0000313" key="3">
    <source>
        <dbReference type="Proteomes" id="UP000774699"/>
    </source>
</evidence>
<dbReference type="Proteomes" id="UP000774699">
    <property type="component" value="Unassembled WGS sequence"/>
</dbReference>
<feature type="transmembrane region" description="Helical" evidence="1">
    <location>
        <begin position="21"/>
        <end position="41"/>
    </location>
</feature>
<keyword evidence="1" id="KW-0472">Membrane</keyword>
<gene>
    <name evidence="2" type="ORF">FJY86_00480</name>
</gene>
<keyword evidence="1" id="KW-0812">Transmembrane</keyword>
<reference evidence="2" key="1">
    <citation type="submission" date="2019-03" db="EMBL/GenBank/DDBJ databases">
        <title>Lake Tanganyika Metagenome-Assembled Genomes (MAGs).</title>
        <authorList>
            <person name="Tran P."/>
        </authorList>
    </citation>
    <scope>NUCLEOTIDE SEQUENCE</scope>
    <source>
        <strain evidence="2">M_DeepCast_50m_m2_156</strain>
    </source>
</reference>
<name>A0A8T4C5P2_9ARCH</name>
<dbReference type="AlphaFoldDB" id="A0A8T4C5P2"/>
<dbReference type="EMBL" id="VGJJ01000002">
    <property type="protein sequence ID" value="MBM3281803.1"/>
    <property type="molecule type" value="Genomic_DNA"/>
</dbReference>
<protein>
    <submittedName>
        <fullName evidence="2">Uncharacterized protein</fullName>
    </submittedName>
</protein>
<comment type="caution">
    <text evidence="2">The sequence shown here is derived from an EMBL/GenBank/DDBJ whole genome shotgun (WGS) entry which is preliminary data.</text>
</comment>
<keyword evidence="1" id="KW-1133">Transmembrane helix</keyword>
<accession>A0A8T4C5P2</accession>
<evidence type="ECO:0000256" key="1">
    <source>
        <dbReference type="SAM" id="Phobius"/>
    </source>
</evidence>
<proteinExistence type="predicted"/>
<evidence type="ECO:0000313" key="2">
    <source>
        <dbReference type="EMBL" id="MBM3281803.1"/>
    </source>
</evidence>
<organism evidence="2 3">
    <name type="scientific">Candidatus Iainarchaeum sp</name>
    <dbReference type="NCBI Taxonomy" id="3101447"/>
    <lineage>
        <taxon>Archaea</taxon>
        <taxon>Candidatus Iainarchaeota</taxon>
        <taxon>Candidatus Iainarchaeia</taxon>
        <taxon>Candidatus Iainarchaeales</taxon>
        <taxon>Candidatus Iainarchaeaceae</taxon>
        <taxon>Candidatus Iainarchaeum</taxon>
    </lineage>
</organism>
<sequence>MKKMNNWRMDSAKNSAWPRMAIMVIGIIALVIVSWLGWNYFSSSQNQSLLVQNCSSINRESYGVNPVIFEELPSPPACFYTVVDAFRSGDFLNPFFFDKTYYLQPEFFPLFEREGLAAWKYPSAGVWGAVGYGAHPSSLSFSLLPGQRIRTRLFIFSSMGIRTYQGMRIAPFFPNPVDEAHVTISILGKAGNGFIVGPNFPKFSSMWVQPVDIEIRAAENIPPETLRARLVVKSPESATDEQGIEKYGSNYFPATAYVGERSPAEITITILPEK</sequence>